<comment type="similarity">
    <text evidence="2">Belongs to the CorA metal ion transporter (MIT) (TC 1.A.35) family.</text>
</comment>
<dbReference type="SUPFAM" id="SSF144083">
    <property type="entry name" value="Magnesium transport protein CorA, transmembrane region"/>
    <property type="match status" value="1"/>
</dbReference>
<dbReference type="PANTHER" id="PTHR46494">
    <property type="entry name" value="CORA FAMILY METAL ION TRANSPORTER (EUROFUNG)"/>
    <property type="match status" value="1"/>
</dbReference>
<evidence type="ECO:0000256" key="12">
    <source>
        <dbReference type="SAM" id="Phobius"/>
    </source>
</evidence>
<comment type="caution">
    <text evidence="13">The sequence shown here is derived from an EMBL/GenBank/DDBJ whole genome shotgun (WGS) entry which is preliminary data.</text>
</comment>
<keyword evidence="5" id="KW-0997">Cell inner membrane</keyword>
<dbReference type="Proteomes" id="UP000253345">
    <property type="component" value="Unassembled WGS sequence"/>
</dbReference>
<name>A0A368YEZ8_9RHOB</name>
<dbReference type="RefSeq" id="WP_028720613.1">
    <property type="nucleotide sequence ID" value="NZ_QPJL01000031.1"/>
</dbReference>
<dbReference type="PANTHER" id="PTHR46494:SF3">
    <property type="entry name" value="ZINC TRANSPORT PROTEIN ZNTB"/>
    <property type="match status" value="1"/>
</dbReference>
<keyword evidence="14" id="KW-1185">Reference proteome</keyword>
<keyword evidence="6 12" id="KW-0812">Transmembrane</keyword>
<dbReference type="GO" id="GO:0050897">
    <property type="term" value="F:cobalt ion binding"/>
    <property type="evidence" value="ECO:0007669"/>
    <property type="project" value="TreeGrafter"/>
</dbReference>
<gene>
    <name evidence="13" type="ORF">DFP89_1317</name>
</gene>
<protein>
    <submittedName>
        <fullName evidence="13">Zinc transporter</fullName>
    </submittedName>
</protein>
<dbReference type="Gene3D" id="3.30.460.20">
    <property type="entry name" value="CorA soluble domain-like"/>
    <property type="match status" value="1"/>
</dbReference>
<keyword evidence="7" id="KW-0862">Zinc</keyword>
<dbReference type="GO" id="GO:0005886">
    <property type="term" value="C:plasma membrane"/>
    <property type="evidence" value="ECO:0007669"/>
    <property type="project" value="UniProtKB-SubCell"/>
</dbReference>
<evidence type="ECO:0000313" key="13">
    <source>
        <dbReference type="EMBL" id="RCW78792.1"/>
    </source>
</evidence>
<keyword evidence="3" id="KW-0813">Transport</keyword>
<dbReference type="GO" id="GO:0000287">
    <property type="term" value="F:magnesium ion binding"/>
    <property type="evidence" value="ECO:0007669"/>
    <property type="project" value="TreeGrafter"/>
</dbReference>
<dbReference type="AlphaFoldDB" id="A0A368YEZ8"/>
<evidence type="ECO:0000256" key="4">
    <source>
        <dbReference type="ARBA" id="ARBA00022475"/>
    </source>
</evidence>
<reference evidence="13 14" key="1">
    <citation type="submission" date="2018-07" db="EMBL/GenBank/DDBJ databases">
        <title>Genomic Encyclopedia of Type Strains, Phase III (KMG-III): the genomes of soil and plant-associated and newly described type strains.</title>
        <authorList>
            <person name="Whitman W."/>
        </authorList>
    </citation>
    <scope>NUCLEOTIDE SEQUENCE [LARGE SCALE GENOMIC DNA]</scope>
    <source>
        <strain evidence="13 14">CECT 8525</strain>
    </source>
</reference>
<comment type="subcellular location">
    <subcellularLocation>
        <location evidence="1">Cell membrane</location>
        <topology evidence="1">Multi-pass membrane protein</topology>
    </subcellularLocation>
</comment>
<dbReference type="Pfam" id="PF01544">
    <property type="entry name" value="CorA"/>
    <property type="match status" value="1"/>
</dbReference>
<evidence type="ECO:0000256" key="3">
    <source>
        <dbReference type="ARBA" id="ARBA00022448"/>
    </source>
</evidence>
<evidence type="ECO:0000256" key="9">
    <source>
        <dbReference type="ARBA" id="ARBA00023065"/>
    </source>
</evidence>
<feature type="coiled-coil region" evidence="11">
    <location>
        <begin position="216"/>
        <end position="243"/>
    </location>
</feature>
<evidence type="ECO:0000256" key="1">
    <source>
        <dbReference type="ARBA" id="ARBA00004651"/>
    </source>
</evidence>
<keyword evidence="10 12" id="KW-0472">Membrane</keyword>
<dbReference type="InterPro" id="IPR002523">
    <property type="entry name" value="MgTranspt_CorA/ZnTranspt_ZntB"/>
</dbReference>
<dbReference type="InterPro" id="IPR045863">
    <property type="entry name" value="CorA_TM1_TM2"/>
</dbReference>
<dbReference type="GO" id="GO:0015087">
    <property type="term" value="F:cobalt ion transmembrane transporter activity"/>
    <property type="evidence" value="ECO:0007669"/>
    <property type="project" value="TreeGrafter"/>
</dbReference>
<dbReference type="OrthoDB" id="9803484at2"/>
<evidence type="ECO:0000256" key="6">
    <source>
        <dbReference type="ARBA" id="ARBA00022692"/>
    </source>
</evidence>
<feature type="coiled-coil region" evidence="11">
    <location>
        <begin position="129"/>
        <end position="163"/>
    </location>
</feature>
<evidence type="ECO:0000313" key="14">
    <source>
        <dbReference type="Proteomes" id="UP000253345"/>
    </source>
</evidence>
<dbReference type="EMBL" id="QPJL01000031">
    <property type="protein sequence ID" value="RCW78792.1"/>
    <property type="molecule type" value="Genomic_DNA"/>
</dbReference>
<evidence type="ECO:0000256" key="7">
    <source>
        <dbReference type="ARBA" id="ARBA00022833"/>
    </source>
</evidence>
<feature type="transmembrane region" description="Helical" evidence="12">
    <location>
        <begin position="249"/>
        <end position="270"/>
    </location>
</feature>
<sequence>MTDVKTSPGFLHLHALNGGGEWLHMCIKHRETSAYLMEVAMLDDLVVDAMIEEDTRSRVRVLDDGIMVLLKAMHVGQDMARPEDMVSIRIWIDKTRVITTREADVDPILALHQKLSAGAGPTTPGEFLADLIEEHLDEVDDHIEELEDAVNRIEGLVGTHQTEAACPNMAQTQSRISGFLRHLGPQKPVLEHLSRCKHSLLSERERTRIDDGLDQLLRYLETLQNLRDRVDILNDQVARIQDRQLTRSSFVFSVVATLFLPLGFIVSAFGVNLMGVPFEGHANGFTILMVICLALVAGMLVLFRWRKWF</sequence>
<evidence type="ECO:0000256" key="8">
    <source>
        <dbReference type="ARBA" id="ARBA00022989"/>
    </source>
</evidence>
<evidence type="ECO:0000256" key="11">
    <source>
        <dbReference type="SAM" id="Coils"/>
    </source>
</evidence>
<evidence type="ECO:0000256" key="5">
    <source>
        <dbReference type="ARBA" id="ARBA00022519"/>
    </source>
</evidence>
<proteinExistence type="inferred from homology"/>
<keyword evidence="9" id="KW-0406">Ion transport</keyword>
<dbReference type="SUPFAM" id="SSF143865">
    <property type="entry name" value="CorA soluble domain-like"/>
    <property type="match status" value="1"/>
</dbReference>
<feature type="transmembrane region" description="Helical" evidence="12">
    <location>
        <begin position="282"/>
        <end position="303"/>
    </location>
</feature>
<dbReference type="Gene3D" id="1.20.58.340">
    <property type="entry name" value="Magnesium transport protein CorA, transmembrane region"/>
    <property type="match status" value="2"/>
</dbReference>
<keyword evidence="8 12" id="KW-1133">Transmembrane helix</keyword>
<keyword evidence="11" id="KW-0175">Coiled coil</keyword>
<evidence type="ECO:0000256" key="10">
    <source>
        <dbReference type="ARBA" id="ARBA00023136"/>
    </source>
</evidence>
<organism evidence="13 14">
    <name type="scientific">Paracoccus lutimaris</name>
    <dbReference type="NCBI Taxonomy" id="1490030"/>
    <lineage>
        <taxon>Bacteria</taxon>
        <taxon>Pseudomonadati</taxon>
        <taxon>Pseudomonadota</taxon>
        <taxon>Alphaproteobacteria</taxon>
        <taxon>Rhodobacterales</taxon>
        <taxon>Paracoccaceae</taxon>
        <taxon>Paracoccus</taxon>
    </lineage>
</organism>
<evidence type="ECO:0000256" key="2">
    <source>
        <dbReference type="ARBA" id="ARBA00009765"/>
    </source>
</evidence>
<dbReference type="InterPro" id="IPR045861">
    <property type="entry name" value="CorA_cytoplasmic_dom"/>
</dbReference>
<keyword evidence="4" id="KW-1003">Cell membrane</keyword>
<accession>A0A368YEZ8</accession>
<dbReference type="GO" id="GO:0015095">
    <property type="term" value="F:magnesium ion transmembrane transporter activity"/>
    <property type="evidence" value="ECO:0007669"/>
    <property type="project" value="TreeGrafter"/>
</dbReference>